<comment type="caution">
    <text evidence="8">The sequence shown here is derived from an EMBL/GenBank/DDBJ whole genome shotgun (WGS) entry which is preliminary data.</text>
</comment>
<dbReference type="OrthoDB" id="994806at2759"/>
<keyword evidence="3" id="KW-0732">Signal</keyword>
<evidence type="ECO:0000313" key="8">
    <source>
        <dbReference type="EMBL" id="KAD5961423.1"/>
    </source>
</evidence>
<sequence length="161" mass="17888">MNIGDMNALESFDLSINKLSGELPTSLSRLNFLSSFNVSYNNLTGRVPVCTQLQSFSESSFLGNQLCGASLSDICVPSEVPTHTNRDQNEDNGLEWGLIISIVLGFVTGFWIILAPWILSTSWRTVYFRLMNKLIKGKCVGHAIVILVQRQIGNITYKQQA</sequence>
<dbReference type="Pfam" id="PF00560">
    <property type="entry name" value="LRR_1"/>
    <property type="match status" value="1"/>
</dbReference>
<reference evidence="8 9" key="1">
    <citation type="submission" date="2019-05" db="EMBL/GenBank/DDBJ databases">
        <title>Mikania micrantha, genome provides insights into the molecular mechanism of rapid growth.</title>
        <authorList>
            <person name="Liu B."/>
        </authorList>
    </citation>
    <scope>NUCLEOTIDE SEQUENCE [LARGE SCALE GENOMIC DNA]</scope>
    <source>
        <strain evidence="8">NLD-2019</strain>
        <tissue evidence="8">Leaf</tissue>
    </source>
</reference>
<dbReference type="SUPFAM" id="SSF52058">
    <property type="entry name" value="L domain-like"/>
    <property type="match status" value="1"/>
</dbReference>
<evidence type="ECO:0000256" key="5">
    <source>
        <dbReference type="ARBA" id="ARBA00023136"/>
    </source>
</evidence>
<keyword evidence="5 7" id="KW-0472">Membrane</keyword>
<keyword evidence="4 7" id="KW-1133">Transmembrane helix</keyword>
<keyword evidence="2 7" id="KW-0812">Transmembrane</keyword>
<organism evidence="8 9">
    <name type="scientific">Mikania micrantha</name>
    <name type="common">bitter vine</name>
    <dbReference type="NCBI Taxonomy" id="192012"/>
    <lineage>
        <taxon>Eukaryota</taxon>
        <taxon>Viridiplantae</taxon>
        <taxon>Streptophyta</taxon>
        <taxon>Embryophyta</taxon>
        <taxon>Tracheophyta</taxon>
        <taxon>Spermatophyta</taxon>
        <taxon>Magnoliopsida</taxon>
        <taxon>eudicotyledons</taxon>
        <taxon>Gunneridae</taxon>
        <taxon>Pentapetalae</taxon>
        <taxon>asterids</taxon>
        <taxon>campanulids</taxon>
        <taxon>Asterales</taxon>
        <taxon>Asteraceae</taxon>
        <taxon>Asteroideae</taxon>
        <taxon>Heliantheae alliance</taxon>
        <taxon>Eupatorieae</taxon>
        <taxon>Mikania</taxon>
    </lineage>
</organism>
<dbReference type="EMBL" id="SZYD01000006">
    <property type="protein sequence ID" value="KAD5961423.1"/>
    <property type="molecule type" value="Genomic_DNA"/>
</dbReference>
<keyword evidence="9" id="KW-1185">Reference proteome</keyword>
<feature type="transmembrane region" description="Helical" evidence="7">
    <location>
        <begin position="96"/>
        <end position="119"/>
    </location>
</feature>
<evidence type="ECO:0000256" key="3">
    <source>
        <dbReference type="ARBA" id="ARBA00022729"/>
    </source>
</evidence>
<accession>A0A5N6P9C0</accession>
<proteinExistence type="predicted"/>
<protein>
    <recommendedName>
        <fullName evidence="10">Leucine-rich repeat-containing N-terminal plant-type domain-containing protein</fullName>
    </recommendedName>
</protein>
<dbReference type="PANTHER" id="PTHR48063">
    <property type="entry name" value="LRR RECEPTOR-LIKE KINASE"/>
    <property type="match status" value="1"/>
</dbReference>
<evidence type="ECO:0000256" key="4">
    <source>
        <dbReference type="ARBA" id="ARBA00022989"/>
    </source>
</evidence>
<dbReference type="Gene3D" id="3.80.10.10">
    <property type="entry name" value="Ribonuclease Inhibitor"/>
    <property type="match status" value="1"/>
</dbReference>
<dbReference type="InterPro" id="IPR001611">
    <property type="entry name" value="Leu-rich_rpt"/>
</dbReference>
<dbReference type="InterPro" id="IPR032675">
    <property type="entry name" value="LRR_dom_sf"/>
</dbReference>
<evidence type="ECO:0000256" key="6">
    <source>
        <dbReference type="ARBA" id="ARBA00023180"/>
    </source>
</evidence>
<dbReference type="GO" id="GO:0016020">
    <property type="term" value="C:membrane"/>
    <property type="evidence" value="ECO:0007669"/>
    <property type="project" value="UniProtKB-SubCell"/>
</dbReference>
<evidence type="ECO:0000313" key="9">
    <source>
        <dbReference type="Proteomes" id="UP000326396"/>
    </source>
</evidence>
<dbReference type="Proteomes" id="UP000326396">
    <property type="component" value="Linkage Group LG14"/>
</dbReference>
<dbReference type="PANTHER" id="PTHR48063:SF99">
    <property type="entry name" value="LEUCINE-RICH REPEAT-CONTAINING, PLANT-TYPE, LEUCINE-RICH REPEAT DOMAIN SUPERFAMILY"/>
    <property type="match status" value="1"/>
</dbReference>
<gene>
    <name evidence="8" type="ORF">E3N88_12896</name>
</gene>
<name>A0A5N6P9C0_9ASTR</name>
<dbReference type="AlphaFoldDB" id="A0A5N6P9C0"/>
<evidence type="ECO:0008006" key="10">
    <source>
        <dbReference type="Google" id="ProtNLM"/>
    </source>
</evidence>
<keyword evidence="6" id="KW-0325">Glycoprotein</keyword>
<evidence type="ECO:0000256" key="7">
    <source>
        <dbReference type="SAM" id="Phobius"/>
    </source>
</evidence>
<dbReference type="InterPro" id="IPR046956">
    <property type="entry name" value="RLP23-like"/>
</dbReference>
<evidence type="ECO:0000256" key="2">
    <source>
        <dbReference type="ARBA" id="ARBA00022692"/>
    </source>
</evidence>
<evidence type="ECO:0000256" key="1">
    <source>
        <dbReference type="ARBA" id="ARBA00004479"/>
    </source>
</evidence>
<comment type="subcellular location">
    <subcellularLocation>
        <location evidence="1">Membrane</location>
        <topology evidence="1">Single-pass type I membrane protein</topology>
    </subcellularLocation>
</comment>